<dbReference type="InterPro" id="IPR000795">
    <property type="entry name" value="T_Tr_GTP-bd_dom"/>
</dbReference>
<sequence>MGENDIADFNVGEITEQAHEAGLSKQDFWKLDIKTLDAATFEVMSRQATINIGTIGHVAHGKSTVVKAMSGVRTTKFKKEAIMNITIHLGYANAKIFKCETCEAPKCYQAFGSKQADVTKCQFCGNLLKLVRHVSFVDCPGHDVLMATMLNGAAIMDAALLLIAANESFPQPQTLEHLKAVEIMKLRNIIVLQNKIDLVKEVPAKDQFQQIRSYLESTI</sequence>
<gene>
    <name evidence="7" type="ORF">BSAL_41360</name>
</gene>
<dbReference type="GO" id="GO:0003743">
    <property type="term" value="F:translation initiation factor activity"/>
    <property type="evidence" value="ECO:0007669"/>
    <property type="project" value="UniProtKB-KW"/>
</dbReference>
<dbReference type="PRINTS" id="PR00315">
    <property type="entry name" value="ELONGATNFCT"/>
</dbReference>
<evidence type="ECO:0000256" key="5">
    <source>
        <dbReference type="ARBA" id="ARBA00023134"/>
    </source>
</evidence>
<dbReference type="OMA" id="IMNITIH"/>
<dbReference type="GO" id="GO:0005829">
    <property type="term" value="C:cytosol"/>
    <property type="evidence" value="ECO:0007669"/>
    <property type="project" value="TreeGrafter"/>
</dbReference>
<dbReference type="InterPro" id="IPR050543">
    <property type="entry name" value="eIF2G"/>
</dbReference>
<evidence type="ECO:0000313" key="7">
    <source>
        <dbReference type="EMBL" id="CUG93205.1"/>
    </source>
</evidence>
<dbReference type="OrthoDB" id="1045173at2759"/>
<feature type="non-terminal residue" evidence="7">
    <location>
        <position position="219"/>
    </location>
</feature>
<evidence type="ECO:0000256" key="3">
    <source>
        <dbReference type="ARBA" id="ARBA00022801"/>
    </source>
</evidence>
<dbReference type="CDD" id="cd01888">
    <property type="entry name" value="eIF2_gamma"/>
    <property type="match status" value="1"/>
</dbReference>
<evidence type="ECO:0000256" key="1">
    <source>
        <dbReference type="ARBA" id="ARBA00022540"/>
    </source>
</evidence>
<evidence type="ECO:0000256" key="4">
    <source>
        <dbReference type="ARBA" id="ARBA00022917"/>
    </source>
</evidence>
<proteinExistence type="predicted"/>
<keyword evidence="4" id="KW-0648">Protein biosynthesis</keyword>
<protein>
    <submittedName>
        <fullName evidence="7">Eukaryotic translation initiation factor gamma subunit, putative</fullName>
    </submittedName>
</protein>
<dbReference type="PANTHER" id="PTHR42854">
    <property type="entry name" value="EUKARYOTIC TRANSLATION INITIATION FACTOR 2 SUBUNIT 3 FAMILY MEMBER"/>
    <property type="match status" value="1"/>
</dbReference>
<dbReference type="GO" id="GO:0005850">
    <property type="term" value="C:eukaryotic translation initiation factor 2 complex"/>
    <property type="evidence" value="ECO:0007669"/>
    <property type="project" value="TreeGrafter"/>
</dbReference>
<feature type="domain" description="Tr-type G" evidence="6">
    <location>
        <begin position="47"/>
        <end position="219"/>
    </location>
</feature>
<dbReference type="Gene3D" id="3.40.50.300">
    <property type="entry name" value="P-loop containing nucleotide triphosphate hydrolases"/>
    <property type="match status" value="1"/>
</dbReference>
<keyword evidence="8" id="KW-1185">Reference proteome</keyword>
<reference evidence="8" key="1">
    <citation type="submission" date="2015-09" db="EMBL/GenBank/DDBJ databases">
        <authorList>
            <consortium name="Pathogen Informatics"/>
        </authorList>
    </citation>
    <scope>NUCLEOTIDE SEQUENCE [LARGE SCALE GENOMIC DNA]</scope>
    <source>
        <strain evidence="8">Lake Konstanz</strain>
    </source>
</reference>
<dbReference type="VEuPathDB" id="TriTrypDB:BSAL_41360"/>
<dbReference type="AlphaFoldDB" id="A0A0S4JNT7"/>
<keyword evidence="5" id="KW-0342">GTP-binding</keyword>
<accession>A0A0S4JNT7</accession>
<dbReference type="EMBL" id="CYKH01002128">
    <property type="protein sequence ID" value="CUG93205.1"/>
    <property type="molecule type" value="Genomic_DNA"/>
</dbReference>
<dbReference type="GO" id="GO:0000049">
    <property type="term" value="F:tRNA binding"/>
    <property type="evidence" value="ECO:0007669"/>
    <property type="project" value="TreeGrafter"/>
</dbReference>
<keyword evidence="1 7" id="KW-0396">Initiation factor</keyword>
<dbReference type="GO" id="GO:0005525">
    <property type="term" value="F:GTP binding"/>
    <property type="evidence" value="ECO:0007669"/>
    <property type="project" value="UniProtKB-KW"/>
</dbReference>
<dbReference type="InterPro" id="IPR027417">
    <property type="entry name" value="P-loop_NTPase"/>
</dbReference>
<keyword evidence="3" id="KW-0378">Hydrolase</keyword>
<dbReference type="GO" id="GO:0001731">
    <property type="term" value="P:formation of translation preinitiation complex"/>
    <property type="evidence" value="ECO:0007669"/>
    <property type="project" value="TreeGrafter"/>
</dbReference>
<dbReference type="PANTHER" id="PTHR42854:SF3">
    <property type="entry name" value="EUKARYOTIC TRANSLATION INITIATION FACTOR 2 SUBUNIT 3-RELATED"/>
    <property type="match status" value="1"/>
</dbReference>
<dbReference type="Pfam" id="PF00009">
    <property type="entry name" value="GTP_EFTU"/>
    <property type="match status" value="1"/>
</dbReference>
<dbReference type="GO" id="GO:0003924">
    <property type="term" value="F:GTPase activity"/>
    <property type="evidence" value="ECO:0007669"/>
    <property type="project" value="InterPro"/>
</dbReference>
<dbReference type="FunFam" id="3.40.50.300:FF:000065">
    <property type="entry name" value="Eukaryotic translation initiation factor 2 subunit gamma"/>
    <property type="match status" value="1"/>
</dbReference>
<evidence type="ECO:0000313" key="8">
    <source>
        <dbReference type="Proteomes" id="UP000051952"/>
    </source>
</evidence>
<dbReference type="SUPFAM" id="SSF52540">
    <property type="entry name" value="P-loop containing nucleoside triphosphate hydrolases"/>
    <property type="match status" value="1"/>
</dbReference>
<dbReference type="InterPro" id="IPR044128">
    <property type="entry name" value="eIF2g_GTP-bd"/>
</dbReference>
<evidence type="ECO:0000259" key="6">
    <source>
        <dbReference type="PROSITE" id="PS51722"/>
    </source>
</evidence>
<name>A0A0S4JNT7_BODSA</name>
<evidence type="ECO:0000256" key="2">
    <source>
        <dbReference type="ARBA" id="ARBA00022741"/>
    </source>
</evidence>
<dbReference type="PROSITE" id="PS51722">
    <property type="entry name" value="G_TR_2"/>
    <property type="match status" value="1"/>
</dbReference>
<organism evidence="7 8">
    <name type="scientific">Bodo saltans</name>
    <name type="common">Flagellated protozoan</name>
    <dbReference type="NCBI Taxonomy" id="75058"/>
    <lineage>
        <taxon>Eukaryota</taxon>
        <taxon>Discoba</taxon>
        <taxon>Euglenozoa</taxon>
        <taxon>Kinetoplastea</taxon>
        <taxon>Metakinetoplastina</taxon>
        <taxon>Eubodonida</taxon>
        <taxon>Bodonidae</taxon>
        <taxon>Bodo</taxon>
    </lineage>
</organism>
<dbReference type="Proteomes" id="UP000051952">
    <property type="component" value="Unassembled WGS sequence"/>
</dbReference>
<keyword evidence="2" id="KW-0547">Nucleotide-binding</keyword>